<dbReference type="PANTHER" id="PTHR14778:SF2">
    <property type="entry name" value="KINETOCHORE-ASSOCIATED PROTEIN DSN1 HOMOLOG"/>
    <property type="match status" value="1"/>
</dbReference>
<evidence type="ECO:0000313" key="4">
    <source>
        <dbReference type="Proteomes" id="UP000327468"/>
    </source>
</evidence>
<feature type="compositionally biased region" description="Basic and acidic residues" evidence="2">
    <location>
        <begin position="78"/>
        <end position="99"/>
    </location>
</feature>
<dbReference type="AlphaFoldDB" id="A0A5N5KKC9"/>
<dbReference type="GO" id="GO:0051301">
    <property type="term" value="P:cell division"/>
    <property type="evidence" value="ECO:0007669"/>
    <property type="project" value="InterPro"/>
</dbReference>
<dbReference type="GO" id="GO:0007059">
    <property type="term" value="P:chromosome segregation"/>
    <property type="evidence" value="ECO:0007669"/>
    <property type="project" value="InterPro"/>
</dbReference>
<reference evidence="3 4" key="1">
    <citation type="submission" date="2019-06" db="EMBL/GenBank/DDBJ databases">
        <title>A chromosome-scale genome assembly of the striped catfish, Pangasianodon hypophthalmus.</title>
        <authorList>
            <person name="Wen M."/>
            <person name="Zahm M."/>
            <person name="Roques C."/>
            <person name="Cabau C."/>
            <person name="Klopp C."/>
            <person name="Donnadieu C."/>
            <person name="Jouanno E."/>
            <person name="Avarre J.-C."/>
            <person name="Campet M."/>
            <person name="Ha T.T.T."/>
            <person name="Dugue R."/>
            <person name="Lampietro C."/>
            <person name="Louis A."/>
            <person name="Herpin A."/>
            <person name="Echchiki A."/>
            <person name="Berthelot C."/>
            <person name="Parey E."/>
            <person name="Roest-Crollius H."/>
            <person name="Braasch I."/>
            <person name="Postlethwait J."/>
            <person name="Bobe J."/>
            <person name="Montfort J."/>
            <person name="Bouchez O."/>
            <person name="Begum T."/>
            <person name="Schartl M."/>
            <person name="Guiguen Y."/>
        </authorList>
    </citation>
    <scope>NUCLEOTIDE SEQUENCE [LARGE SCALE GENOMIC DNA]</scope>
    <source>
        <strain evidence="3 4">Indonesia</strain>
        <tissue evidence="3">Blood</tissue>
    </source>
</reference>
<evidence type="ECO:0000313" key="3">
    <source>
        <dbReference type="EMBL" id="KAB5530686.1"/>
    </source>
</evidence>
<dbReference type="Proteomes" id="UP000327468">
    <property type="component" value="Chromosome 23"/>
</dbReference>
<protein>
    <recommendedName>
        <fullName evidence="5">DSN1 component of MIS12 kinetochore complex</fullName>
    </recommendedName>
</protein>
<dbReference type="PANTHER" id="PTHR14778">
    <property type="entry name" value="KINETOCHORE-ASSOCIATED PROTEIN DSN1 HOMOLOG"/>
    <property type="match status" value="1"/>
</dbReference>
<dbReference type="InterPro" id="IPR013218">
    <property type="entry name" value="Dsn1/Mis13"/>
</dbReference>
<dbReference type="GO" id="GO:0000444">
    <property type="term" value="C:MIS12/MIND type complex"/>
    <property type="evidence" value="ECO:0007669"/>
    <property type="project" value="InterPro"/>
</dbReference>
<sequence>MRQEKDSEEERRRLLLTARERKMAELQNERCQRDHGLDTGTAEDISQGTKRQLDRTQSPEPPPKSPRTSSPPAVVALLEEKQPEDQDSARADVTPRETMTEACAAPDLSPRSRRKSWRRSTRGRASLPALPNTSQSLCKSISLDLSDEERLEKLMEAAMQVTVKRLQNTLCTIPGADLEAFQAQVDSLQTEWASMAKTISEESQLAFSSTSSDPAIQKAIERAKEDLNRLQAESLSWESLLNKHRSRAEELAKRVEEGQERGVKLDPSCLAQSSQSKLILNKPDYHAVLQRQQRVLNTMELVLESQCMMMRALLSFQEDSQSLVKETSARLAQSAGFQDLPSSPVKTLLNLPQSATSS</sequence>
<feature type="coiled-coil region" evidence="1">
    <location>
        <begin position="213"/>
        <end position="261"/>
    </location>
</feature>
<keyword evidence="4" id="KW-1185">Reference proteome</keyword>
<proteinExistence type="predicted"/>
<evidence type="ECO:0008006" key="5">
    <source>
        <dbReference type="Google" id="ProtNLM"/>
    </source>
</evidence>
<comment type="caution">
    <text evidence="3">The sequence shown here is derived from an EMBL/GenBank/DDBJ whole genome shotgun (WGS) entry which is preliminary data.</text>
</comment>
<evidence type="ECO:0000256" key="2">
    <source>
        <dbReference type="SAM" id="MobiDB-lite"/>
    </source>
</evidence>
<name>A0A5N5KKC9_PANHP</name>
<gene>
    <name evidence="3" type="ORF">PHYPO_G00132230</name>
</gene>
<feature type="compositionally biased region" description="Basic residues" evidence="2">
    <location>
        <begin position="111"/>
        <end position="122"/>
    </location>
</feature>
<evidence type="ECO:0000256" key="1">
    <source>
        <dbReference type="SAM" id="Coils"/>
    </source>
</evidence>
<organism evidence="3 4">
    <name type="scientific">Pangasianodon hypophthalmus</name>
    <name type="common">Striped catfish</name>
    <name type="synonym">Helicophagus hypophthalmus</name>
    <dbReference type="NCBI Taxonomy" id="310915"/>
    <lineage>
        <taxon>Eukaryota</taxon>
        <taxon>Metazoa</taxon>
        <taxon>Chordata</taxon>
        <taxon>Craniata</taxon>
        <taxon>Vertebrata</taxon>
        <taxon>Euteleostomi</taxon>
        <taxon>Actinopterygii</taxon>
        <taxon>Neopterygii</taxon>
        <taxon>Teleostei</taxon>
        <taxon>Ostariophysi</taxon>
        <taxon>Siluriformes</taxon>
        <taxon>Pangasiidae</taxon>
        <taxon>Pangasianodon</taxon>
    </lineage>
</organism>
<dbReference type="EMBL" id="VFJC01000024">
    <property type="protein sequence ID" value="KAB5530686.1"/>
    <property type="molecule type" value="Genomic_DNA"/>
</dbReference>
<accession>A0A5N5KKC9</accession>
<dbReference type="OrthoDB" id="10044040at2759"/>
<feature type="compositionally biased region" description="Basic and acidic residues" evidence="2">
    <location>
        <begin position="24"/>
        <end position="37"/>
    </location>
</feature>
<feature type="region of interest" description="Disordered" evidence="2">
    <location>
        <begin position="24"/>
        <end position="131"/>
    </location>
</feature>
<keyword evidence="1" id="KW-0175">Coiled coil</keyword>